<dbReference type="RefSeq" id="WP_099780985.1">
    <property type="nucleotide sequence ID" value="NZ_CP025187.1"/>
</dbReference>
<gene>
    <name evidence="1" type="ORF">RADP37_03914</name>
</gene>
<proteinExistence type="predicted"/>
<organism evidence="1">
    <name type="scientific">Roseomonas mucosa</name>
    <dbReference type="NCBI Taxonomy" id="207340"/>
    <lineage>
        <taxon>Bacteria</taxon>
        <taxon>Pseudomonadati</taxon>
        <taxon>Pseudomonadota</taxon>
        <taxon>Alphaproteobacteria</taxon>
        <taxon>Acetobacterales</taxon>
        <taxon>Roseomonadaceae</taxon>
        <taxon>Roseomonas</taxon>
    </lineage>
</organism>
<name>A0A4Y1MQF2_9PROT</name>
<protein>
    <submittedName>
        <fullName evidence="1">Putative secreted protein</fullName>
    </submittedName>
</protein>
<keyword evidence="1" id="KW-0614">Plasmid</keyword>
<reference evidence="1" key="1">
    <citation type="submission" date="2017-12" db="EMBL/GenBank/DDBJ databases">
        <authorList>
            <person name="Martens C."/>
            <person name="Dahlstrom E."/>
            <person name="Barbian K."/>
            <person name="Sykora L."/>
            <person name="Ricklefs S."/>
            <person name="Bruno D."/>
            <person name="Anzick I."/>
            <person name="Myles I."/>
            <person name="Datta S.K."/>
        </authorList>
    </citation>
    <scope>NUCLEOTIDE SEQUENCE</scope>
    <source>
        <strain evidence="1">AD2</strain>
        <plasmid evidence="1">p2-AD2</plasmid>
    </source>
</reference>
<evidence type="ECO:0000313" key="1">
    <source>
        <dbReference type="EMBL" id="AWV20206.1"/>
    </source>
</evidence>
<dbReference type="EMBL" id="CP025187">
    <property type="protein sequence ID" value="AWV20206.1"/>
    <property type="molecule type" value="Genomic_DNA"/>
</dbReference>
<sequence length="228" mass="24354">MTPLLSPAMQLCLRSAAEDLRLSLDGWVEVPAVGDDTRRFGHRDNEALLVTVRCAGSQWEWSAGSALAPGAQQPWCRVHDHAVEVCGNERTALLSALHLAGDDMQEAAGCATATLHARLETITRHRGLDLFVTPAEPGGGAAPDPVTPRAIVWAITARDRLGEETVAEVRAGGEHEARMAYLRSAPEAEVLLIEPRLAAVPPASPEMRAALRRWLVSEAPGTAALLSV</sequence>
<accession>A0A4Y1MQF2</accession>
<geneLocation type="plasmid" evidence="1">
    <name>p2-AD2</name>
</geneLocation>
<dbReference type="AlphaFoldDB" id="A0A4Y1MQF2"/>